<dbReference type="KEGG" id="kbs:EPA93_24975"/>
<reference evidence="1 2" key="1">
    <citation type="submission" date="2019-01" db="EMBL/GenBank/DDBJ databases">
        <title>Ktedonosporobacter rubrisoli SCAWS-G2.</title>
        <authorList>
            <person name="Huang Y."/>
            <person name="Yan B."/>
        </authorList>
    </citation>
    <scope>NUCLEOTIDE SEQUENCE [LARGE SCALE GENOMIC DNA]</scope>
    <source>
        <strain evidence="1 2">SCAWS-G2</strain>
    </source>
</reference>
<sequence>MHTTARMIGGLFRELKRRTLRQPERETALDVRTVMPYSMLDQSAVLGAEQAANGNAREA</sequence>
<dbReference type="RefSeq" id="WP_129890115.1">
    <property type="nucleotide sequence ID" value="NZ_CP035758.1"/>
</dbReference>
<dbReference type="EMBL" id="CP035758">
    <property type="protein sequence ID" value="QBD79062.1"/>
    <property type="molecule type" value="Genomic_DNA"/>
</dbReference>
<dbReference type="Proteomes" id="UP000290365">
    <property type="component" value="Chromosome"/>
</dbReference>
<evidence type="ECO:0000313" key="2">
    <source>
        <dbReference type="Proteomes" id="UP000290365"/>
    </source>
</evidence>
<protein>
    <submittedName>
        <fullName evidence="1">Uncharacterized protein</fullName>
    </submittedName>
</protein>
<keyword evidence="2" id="KW-1185">Reference proteome</keyword>
<name>A0A4P6JUS6_KTERU</name>
<organism evidence="1 2">
    <name type="scientific">Ktedonosporobacter rubrisoli</name>
    <dbReference type="NCBI Taxonomy" id="2509675"/>
    <lineage>
        <taxon>Bacteria</taxon>
        <taxon>Bacillati</taxon>
        <taxon>Chloroflexota</taxon>
        <taxon>Ktedonobacteria</taxon>
        <taxon>Ktedonobacterales</taxon>
        <taxon>Ktedonosporobacteraceae</taxon>
        <taxon>Ktedonosporobacter</taxon>
    </lineage>
</organism>
<proteinExistence type="predicted"/>
<accession>A0A4P6JUS6</accession>
<gene>
    <name evidence="1" type="ORF">EPA93_24975</name>
</gene>
<evidence type="ECO:0000313" key="1">
    <source>
        <dbReference type="EMBL" id="QBD79062.1"/>
    </source>
</evidence>
<dbReference type="AlphaFoldDB" id="A0A4P6JUS6"/>